<dbReference type="InterPro" id="IPR017441">
    <property type="entry name" value="Protein_kinase_ATP_BS"/>
</dbReference>
<name>A0A853BVT5_9ACTN</name>
<dbReference type="Proteomes" id="UP000575985">
    <property type="component" value="Unassembled WGS sequence"/>
</dbReference>
<dbReference type="CDD" id="cd14014">
    <property type="entry name" value="STKc_PknB_like"/>
    <property type="match status" value="1"/>
</dbReference>
<dbReference type="InterPro" id="IPR000719">
    <property type="entry name" value="Prot_kinase_dom"/>
</dbReference>
<dbReference type="Pfam" id="PF00069">
    <property type="entry name" value="Pkinase"/>
    <property type="match status" value="1"/>
</dbReference>
<keyword evidence="4 5" id="KW-0067">ATP-binding</keyword>
<evidence type="ECO:0000256" key="4">
    <source>
        <dbReference type="ARBA" id="ARBA00022840"/>
    </source>
</evidence>
<feature type="binding site" evidence="5">
    <location>
        <position position="44"/>
    </location>
    <ligand>
        <name>ATP</name>
        <dbReference type="ChEBI" id="CHEBI:30616"/>
    </ligand>
</feature>
<keyword evidence="1" id="KW-0808">Transferase</keyword>
<comment type="caution">
    <text evidence="8">The sequence shown here is derived from an EMBL/GenBank/DDBJ whole genome shotgun (WGS) entry which is preliminary data.</text>
</comment>
<keyword evidence="2 5" id="KW-0547">Nucleotide-binding</keyword>
<dbReference type="InterPro" id="IPR008271">
    <property type="entry name" value="Ser/Thr_kinase_AS"/>
</dbReference>
<dbReference type="Gene3D" id="1.10.510.10">
    <property type="entry name" value="Transferase(Phosphotransferase) domain 1"/>
    <property type="match status" value="1"/>
</dbReference>
<dbReference type="InterPro" id="IPR011009">
    <property type="entry name" value="Kinase-like_dom_sf"/>
</dbReference>
<reference evidence="8 9" key="1">
    <citation type="submission" date="2020-07" db="EMBL/GenBank/DDBJ databases">
        <title>Sequencing the genomes of 1000 actinobacteria strains.</title>
        <authorList>
            <person name="Klenk H.-P."/>
        </authorList>
    </citation>
    <scope>NUCLEOTIDE SEQUENCE [LARGE SCALE GENOMIC DNA]</scope>
    <source>
        <strain evidence="8 9">DSM 45927</strain>
    </source>
</reference>
<keyword evidence="8" id="KW-0723">Serine/threonine-protein kinase</keyword>
<evidence type="ECO:0000313" key="9">
    <source>
        <dbReference type="Proteomes" id="UP000575985"/>
    </source>
</evidence>
<evidence type="ECO:0000256" key="5">
    <source>
        <dbReference type="PROSITE-ProRule" id="PRU10141"/>
    </source>
</evidence>
<feature type="region of interest" description="Disordered" evidence="6">
    <location>
        <begin position="331"/>
        <end position="418"/>
    </location>
</feature>
<dbReference type="EMBL" id="JACCFO010000001">
    <property type="protein sequence ID" value="NYI99090.1"/>
    <property type="molecule type" value="Genomic_DNA"/>
</dbReference>
<protein>
    <submittedName>
        <fullName evidence="8">Serine/threonine protein kinase</fullName>
    </submittedName>
</protein>
<dbReference type="GO" id="GO:0005524">
    <property type="term" value="F:ATP binding"/>
    <property type="evidence" value="ECO:0007669"/>
    <property type="project" value="UniProtKB-UniRule"/>
</dbReference>
<feature type="compositionally biased region" description="Basic and acidic residues" evidence="6">
    <location>
        <begin position="331"/>
        <end position="361"/>
    </location>
</feature>
<dbReference type="PANTHER" id="PTHR43289:SF34">
    <property type="entry name" value="SERINE_THREONINE-PROTEIN KINASE YBDM-RELATED"/>
    <property type="match status" value="1"/>
</dbReference>
<dbReference type="AlphaFoldDB" id="A0A853BVT5"/>
<gene>
    <name evidence="8" type="ORF">HNR12_005367</name>
</gene>
<evidence type="ECO:0000313" key="8">
    <source>
        <dbReference type="EMBL" id="NYI99090.1"/>
    </source>
</evidence>
<dbReference type="RefSeq" id="WP_218902059.1">
    <property type="nucleotide sequence ID" value="NZ_JACCFO010000001.1"/>
</dbReference>
<evidence type="ECO:0000256" key="2">
    <source>
        <dbReference type="ARBA" id="ARBA00022741"/>
    </source>
</evidence>
<sequence>MSRALRAEDPRRIGPYRLHSRLGGGGMGQVYLGRSPGGRAVAVKVVRPELADDIGFRRRFATEVEAAGRVGGFYTAQVLDSDTEADPPWLATAYIPGPSLYEAVETHGPLPLDTVAALGAGLAEGLAAVHACRLVHRDLKPGNVILASDGPRLIDFGIARAMDATSYTQTRTVLGTAAFMSPEQAVGAPVGPPSDVFSLACVLTYAATGNSPFGTGRIEAVAFRVVHAEPDLSGVPHRLAPLLAACLAKAPEDRPGVAEVLERLTGGGADHPTLVLPPQVTTMVTLRETILVTDVLPPGRDTEAELRAALESRFLADLHLLTARRHAEAARRRLAAKDRAREREQAQRQEARREPKKDRPKSSGRSTPSGKKKSGSSGAKRFSASASAHRPPPVRSTRRPPPKTAPKPPASTAAKKEDESNSEYGWWLAIAAGIAVALYVFHEGFSVWVSQALNDGTDTLEAGDCVGHVPPEGDVEVPCWAAAADYTVLGLASAPPELEAGLIDYEAPHVCTGVTGWDASVDHALELGGYTVCVEVIE</sequence>
<dbReference type="SMART" id="SM00220">
    <property type="entry name" value="S_TKc"/>
    <property type="match status" value="1"/>
</dbReference>
<dbReference type="GO" id="GO:0004674">
    <property type="term" value="F:protein serine/threonine kinase activity"/>
    <property type="evidence" value="ECO:0007669"/>
    <property type="project" value="UniProtKB-KW"/>
</dbReference>
<dbReference type="Gene3D" id="3.30.200.20">
    <property type="entry name" value="Phosphorylase Kinase, domain 1"/>
    <property type="match status" value="1"/>
</dbReference>
<dbReference type="PROSITE" id="PS50011">
    <property type="entry name" value="PROTEIN_KINASE_DOM"/>
    <property type="match status" value="1"/>
</dbReference>
<feature type="compositionally biased region" description="Low complexity" evidence="6">
    <location>
        <begin position="363"/>
        <end position="388"/>
    </location>
</feature>
<proteinExistence type="predicted"/>
<evidence type="ECO:0000256" key="6">
    <source>
        <dbReference type="SAM" id="MobiDB-lite"/>
    </source>
</evidence>
<dbReference type="PANTHER" id="PTHR43289">
    <property type="entry name" value="MITOGEN-ACTIVATED PROTEIN KINASE KINASE KINASE 20-RELATED"/>
    <property type="match status" value="1"/>
</dbReference>
<dbReference type="SUPFAM" id="SSF56112">
    <property type="entry name" value="Protein kinase-like (PK-like)"/>
    <property type="match status" value="1"/>
</dbReference>
<evidence type="ECO:0000259" key="7">
    <source>
        <dbReference type="PROSITE" id="PS50011"/>
    </source>
</evidence>
<keyword evidence="9" id="KW-1185">Reference proteome</keyword>
<accession>A0A853BVT5</accession>
<dbReference type="PROSITE" id="PS00108">
    <property type="entry name" value="PROTEIN_KINASE_ST"/>
    <property type="match status" value="1"/>
</dbReference>
<dbReference type="PROSITE" id="PS00107">
    <property type="entry name" value="PROTEIN_KINASE_ATP"/>
    <property type="match status" value="1"/>
</dbReference>
<feature type="domain" description="Protein kinase" evidence="7">
    <location>
        <begin position="16"/>
        <end position="274"/>
    </location>
</feature>
<organism evidence="8 9">
    <name type="scientific">Streptomonospora nanhaiensis</name>
    <dbReference type="NCBI Taxonomy" id="1323731"/>
    <lineage>
        <taxon>Bacteria</taxon>
        <taxon>Bacillati</taxon>
        <taxon>Actinomycetota</taxon>
        <taxon>Actinomycetes</taxon>
        <taxon>Streptosporangiales</taxon>
        <taxon>Nocardiopsidaceae</taxon>
        <taxon>Streptomonospora</taxon>
    </lineage>
</organism>
<evidence type="ECO:0000256" key="3">
    <source>
        <dbReference type="ARBA" id="ARBA00022777"/>
    </source>
</evidence>
<evidence type="ECO:0000256" key="1">
    <source>
        <dbReference type="ARBA" id="ARBA00022679"/>
    </source>
</evidence>
<keyword evidence="3 8" id="KW-0418">Kinase</keyword>